<dbReference type="SUPFAM" id="SSF55781">
    <property type="entry name" value="GAF domain-like"/>
    <property type="match status" value="2"/>
</dbReference>
<feature type="domain" description="GAF" evidence="1">
    <location>
        <begin position="114"/>
        <end position="275"/>
    </location>
</feature>
<reference evidence="2" key="1">
    <citation type="submission" date="2020-05" db="UniProtKB">
        <authorList>
            <consortium name="EnsemblMetazoa"/>
        </authorList>
    </citation>
    <scope>IDENTIFICATION</scope>
    <source>
        <strain evidence="2">TTRI</strain>
    </source>
</reference>
<keyword evidence="3" id="KW-1185">Reference proteome</keyword>
<name>A0A1A9UCY2_GLOAU</name>
<dbReference type="STRING" id="7395.A0A1A9UCY2"/>
<dbReference type="PANTHER" id="PTHR11347">
    <property type="entry name" value="CYCLIC NUCLEOTIDE PHOSPHODIESTERASE"/>
    <property type="match status" value="1"/>
</dbReference>
<protein>
    <recommendedName>
        <fullName evidence="1">GAF domain-containing protein</fullName>
    </recommendedName>
</protein>
<organism evidence="2 3">
    <name type="scientific">Glossina austeni</name>
    <name type="common">Savannah tsetse fly</name>
    <dbReference type="NCBI Taxonomy" id="7395"/>
    <lineage>
        <taxon>Eukaryota</taxon>
        <taxon>Metazoa</taxon>
        <taxon>Ecdysozoa</taxon>
        <taxon>Arthropoda</taxon>
        <taxon>Hexapoda</taxon>
        <taxon>Insecta</taxon>
        <taxon>Pterygota</taxon>
        <taxon>Neoptera</taxon>
        <taxon>Endopterygota</taxon>
        <taxon>Diptera</taxon>
        <taxon>Brachycera</taxon>
        <taxon>Muscomorpha</taxon>
        <taxon>Hippoboscoidea</taxon>
        <taxon>Glossinidae</taxon>
        <taxon>Glossina</taxon>
    </lineage>
</organism>
<feature type="domain" description="GAF" evidence="1">
    <location>
        <begin position="2"/>
        <end position="81"/>
    </location>
</feature>
<dbReference type="Proteomes" id="UP000078200">
    <property type="component" value="Unassembled WGS sequence"/>
</dbReference>
<dbReference type="EnsemblMetazoa" id="GAUT000308-RA">
    <property type="protein sequence ID" value="GAUT000308-PA"/>
    <property type="gene ID" value="GAUT000308"/>
</dbReference>
<dbReference type="Gene3D" id="3.30.450.40">
    <property type="match status" value="2"/>
</dbReference>
<accession>A0A1A9UCY2</accession>
<evidence type="ECO:0000313" key="2">
    <source>
        <dbReference type="EnsemblMetazoa" id="GAUT000308-PA"/>
    </source>
</evidence>
<dbReference type="InterPro" id="IPR003018">
    <property type="entry name" value="GAF"/>
</dbReference>
<dbReference type="Pfam" id="PF01590">
    <property type="entry name" value="GAF"/>
    <property type="match status" value="2"/>
</dbReference>
<evidence type="ECO:0000313" key="3">
    <source>
        <dbReference type="Proteomes" id="UP000078200"/>
    </source>
</evidence>
<proteinExistence type="predicted"/>
<dbReference type="InterPro" id="IPR029016">
    <property type="entry name" value="GAF-like_dom_sf"/>
</dbReference>
<sequence length="279" mass="31743">MVAQTKEMINIKEAYKDARFNCEIDLKTGYKTNTILSMPISNYEGDIIGVAQIINKTNDSKEFDEYDVEIFRRYLTFCGIGIQNAQLFEMSVQEYRRNQILLNLARSIFEEQNNLECLVTKIMTEARELLKCERCSVFLIDLDCCEASHLEKIIEKPNQIQRRYSEYLKGNESSIDDKNSDTRFTVLFELGAANQSANISRPSVDDLSNSTLAQIAQFVASTGQTVNIADVREWVREHDQIRTENEIDCIKAILCMPIVNAQKTVIGVAQLINKGNGTP</sequence>
<evidence type="ECO:0000259" key="1">
    <source>
        <dbReference type="Pfam" id="PF01590"/>
    </source>
</evidence>
<dbReference type="VEuPathDB" id="VectorBase:GAUT000308"/>
<dbReference type="AlphaFoldDB" id="A0A1A9UCY2"/>